<feature type="compositionally biased region" description="Basic and acidic residues" evidence="8">
    <location>
        <begin position="23"/>
        <end position="35"/>
    </location>
</feature>
<dbReference type="InterPro" id="IPR035906">
    <property type="entry name" value="MetI-like_sf"/>
</dbReference>
<keyword evidence="4 7" id="KW-0812">Transmembrane</keyword>
<evidence type="ECO:0000256" key="3">
    <source>
        <dbReference type="ARBA" id="ARBA00022475"/>
    </source>
</evidence>
<dbReference type="InterPro" id="IPR025966">
    <property type="entry name" value="OppC_N"/>
</dbReference>
<sequence>MPDITDKVPAPAAIPPSPSTEDGGGKDTGKAKPERVASMWSDARHDLIRNPIFVVSAIIILFLLVLAAAPGLFTERSPFEKGFCQLSDSASKPSSENWFGFDTLGCDVYTRTIYATRNSIIVGILTTVLTTLVGSLLGMIAGLRGGWLDSVLSRFTEIFFALPLMLGGLLVASIFQTGNVVTVALVLAVLGWPQVFRIMRGAVLANKHNDYVMAAKALGAGTWRIAMRHVLPNAVAPVIVITTINLGVYISAEAALSYLGIGVQSPNISWGLMISDAQSRFLISPHMVLFPSLFLSITVLAFIMLGDAVRDALDPKLR</sequence>
<keyword evidence="11" id="KW-1185">Reference proteome</keyword>
<organism evidence="10 11">
    <name type="scientific">Streptomyces flaveus</name>
    <dbReference type="NCBI Taxonomy" id="66370"/>
    <lineage>
        <taxon>Bacteria</taxon>
        <taxon>Bacillati</taxon>
        <taxon>Actinomycetota</taxon>
        <taxon>Actinomycetes</taxon>
        <taxon>Kitasatosporales</taxon>
        <taxon>Streptomycetaceae</taxon>
        <taxon>Streptomyces</taxon>
        <taxon>Streptomyces aurantiacus group</taxon>
    </lineage>
</organism>
<evidence type="ECO:0000256" key="7">
    <source>
        <dbReference type="RuleBase" id="RU363032"/>
    </source>
</evidence>
<dbReference type="EMBL" id="BMPQ01000002">
    <property type="protein sequence ID" value="GGK53877.1"/>
    <property type="molecule type" value="Genomic_DNA"/>
</dbReference>
<comment type="caution">
    <text evidence="10">The sequence shown here is derived from an EMBL/GenBank/DDBJ whole genome shotgun (WGS) entry which is preliminary data.</text>
</comment>
<dbReference type="Proteomes" id="UP000637788">
    <property type="component" value="Unassembled WGS sequence"/>
</dbReference>
<feature type="transmembrane region" description="Helical" evidence="7">
    <location>
        <begin position="181"/>
        <end position="199"/>
    </location>
</feature>
<reference evidence="10" key="1">
    <citation type="journal article" date="2014" name="Int. J. Syst. Evol. Microbiol.">
        <title>Complete genome sequence of Corynebacterium casei LMG S-19264T (=DSM 44701T), isolated from a smear-ripened cheese.</title>
        <authorList>
            <consortium name="US DOE Joint Genome Institute (JGI-PGF)"/>
            <person name="Walter F."/>
            <person name="Albersmeier A."/>
            <person name="Kalinowski J."/>
            <person name="Ruckert C."/>
        </authorList>
    </citation>
    <scope>NUCLEOTIDE SEQUENCE</scope>
    <source>
        <strain evidence="10">JCM 3035</strain>
    </source>
</reference>
<name>A0A917QKM8_9ACTN</name>
<dbReference type="RefSeq" id="WP_189320863.1">
    <property type="nucleotide sequence ID" value="NZ_BMPQ01000002.1"/>
</dbReference>
<dbReference type="CDD" id="cd06261">
    <property type="entry name" value="TM_PBP2"/>
    <property type="match status" value="1"/>
</dbReference>
<gene>
    <name evidence="10" type="ORF">GCM10010094_12930</name>
</gene>
<evidence type="ECO:0000256" key="6">
    <source>
        <dbReference type="ARBA" id="ARBA00023136"/>
    </source>
</evidence>
<evidence type="ECO:0000256" key="1">
    <source>
        <dbReference type="ARBA" id="ARBA00004651"/>
    </source>
</evidence>
<comment type="subcellular location">
    <subcellularLocation>
        <location evidence="1 7">Cell membrane</location>
        <topology evidence="1 7">Multi-pass membrane protein</topology>
    </subcellularLocation>
</comment>
<evidence type="ECO:0000256" key="5">
    <source>
        <dbReference type="ARBA" id="ARBA00022989"/>
    </source>
</evidence>
<dbReference type="Pfam" id="PF00528">
    <property type="entry name" value="BPD_transp_1"/>
    <property type="match status" value="1"/>
</dbReference>
<dbReference type="InterPro" id="IPR000515">
    <property type="entry name" value="MetI-like"/>
</dbReference>
<feature type="transmembrane region" description="Helical" evidence="7">
    <location>
        <begin position="120"/>
        <end position="143"/>
    </location>
</feature>
<feature type="transmembrane region" description="Helical" evidence="7">
    <location>
        <begin position="52"/>
        <end position="73"/>
    </location>
</feature>
<evidence type="ECO:0000259" key="9">
    <source>
        <dbReference type="PROSITE" id="PS50928"/>
    </source>
</evidence>
<keyword evidence="2 7" id="KW-0813">Transport</keyword>
<feature type="region of interest" description="Disordered" evidence="8">
    <location>
        <begin position="1"/>
        <end position="35"/>
    </location>
</feature>
<dbReference type="SUPFAM" id="SSF161098">
    <property type="entry name" value="MetI-like"/>
    <property type="match status" value="1"/>
</dbReference>
<evidence type="ECO:0000256" key="4">
    <source>
        <dbReference type="ARBA" id="ARBA00022692"/>
    </source>
</evidence>
<accession>A0A917QKM8</accession>
<feature type="transmembrane region" description="Helical" evidence="7">
    <location>
        <begin position="230"/>
        <end position="250"/>
    </location>
</feature>
<dbReference type="InterPro" id="IPR050366">
    <property type="entry name" value="BP-dependent_transpt_permease"/>
</dbReference>
<feature type="domain" description="ABC transmembrane type-1" evidence="9">
    <location>
        <begin position="116"/>
        <end position="306"/>
    </location>
</feature>
<evidence type="ECO:0000256" key="2">
    <source>
        <dbReference type="ARBA" id="ARBA00022448"/>
    </source>
</evidence>
<dbReference type="PANTHER" id="PTHR43386">
    <property type="entry name" value="OLIGOPEPTIDE TRANSPORT SYSTEM PERMEASE PROTEIN APPC"/>
    <property type="match status" value="1"/>
</dbReference>
<evidence type="ECO:0000313" key="10">
    <source>
        <dbReference type="EMBL" id="GGK53877.1"/>
    </source>
</evidence>
<dbReference type="PANTHER" id="PTHR43386:SF6">
    <property type="entry name" value="ABC TRANSPORTER PERMEASE PROTEIN"/>
    <property type="match status" value="1"/>
</dbReference>
<dbReference type="Pfam" id="PF12911">
    <property type="entry name" value="OppC_N"/>
    <property type="match status" value="1"/>
</dbReference>
<reference evidence="10" key="2">
    <citation type="submission" date="2020-09" db="EMBL/GenBank/DDBJ databases">
        <authorList>
            <person name="Sun Q."/>
            <person name="Ohkuma M."/>
        </authorList>
    </citation>
    <scope>NUCLEOTIDE SEQUENCE</scope>
    <source>
        <strain evidence="10">JCM 3035</strain>
    </source>
</reference>
<comment type="similarity">
    <text evidence="7">Belongs to the binding-protein-dependent transport system permease family.</text>
</comment>
<feature type="transmembrane region" description="Helical" evidence="7">
    <location>
        <begin position="288"/>
        <end position="309"/>
    </location>
</feature>
<protein>
    <submittedName>
        <fullName evidence="10">Peptide ABC transporter permease</fullName>
    </submittedName>
</protein>
<evidence type="ECO:0000256" key="8">
    <source>
        <dbReference type="SAM" id="MobiDB-lite"/>
    </source>
</evidence>
<dbReference type="GO" id="GO:0005886">
    <property type="term" value="C:plasma membrane"/>
    <property type="evidence" value="ECO:0007669"/>
    <property type="project" value="UniProtKB-SubCell"/>
</dbReference>
<dbReference type="PROSITE" id="PS50928">
    <property type="entry name" value="ABC_TM1"/>
    <property type="match status" value="1"/>
</dbReference>
<keyword evidence="3" id="KW-1003">Cell membrane</keyword>
<keyword evidence="5 7" id="KW-1133">Transmembrane helix</keyword>
<proteinExistence type="inferred from homology"/>
<dbReference type="GO" id="GO:0055085">
    <property type="term" value="P:transmembrane transport"/>
    <property type="evidence" value="ECO:0007669"/>
    <property type="project" value="InterPro"/>
</dbReference>
<evidence type="ECO:0000313" key="11">
    <source>
        <dbReference type="Proteomes" id="UP000637788"/>
    </source>
</evidence>
<keyword evidence="6 7" id="KW-0472">Membrane</keyword>
<dbReference type="AlphaFoldDB" id="A0A917QKM8"/>
<dbReference type="Gene3D" id="1.10.3720.10">
    <property type="entry name" value="MetI-like"/>
    <property type="match status" value="1"/>
</dbReference>